<dbReference type="SUPFAM" id="SSF54534">
    <property type="entry name" value="FKBP-like"/>
    <property type="match status" value="1"/>
</dbReference>
<keyword evidence="4 5" id="KW-0413">Isomerase</keyword>
<dbReference type="InterPro" id="IPR001179">
    <property type="entry name" value="PPIase_FKBP_dom"/>
</dbReference>
<dbReference type="InterPro" id="IPR046357">
    <property type="entry name" value="PPIase_dom_sf"/>
</dbReference>
<dbReference type="RefSeq" id="WP_074225826.1">
    <property type="nucleotide sequence ID" value="NZ_FSRC01000002.1"/>
</dbReference>
<feature type="domain" description="PPIase FKBP-type" evidence="7">
    <location>
        <begin position="78"/>
        <end position="178"/>
    </location>
</feature>
<dbReference type="PROSITE" id="PS50059">
    <property type="entry name" value="FKBP_PPIASE"/>
    <property type="match status" value="1"/>
</dbReference>
<dbReference type="GO" id="GO:0003755">
    <property type="term" value="F:peptidyl-prolyl cis-trans isomerase activity"/>
    <property type="evidence" value="ECO:0007669"/>
    <property type="project" value="UniProtKB-UniRule"/>
</dbReference>
<comment type="catalytic activity">
    <reaction evidence="1 5 6">
        <text>[protein]-peptidylproline (omega=180) = [protein]-peptidylproline (omega=0)</text>
        <dbReference type="Rhea" id="RHEA:16237"/>
        <dbReference type="Rhea" id="RHEA-COMP:10747"/>
        <dbReference type="Rhea" id="RHEA-COMP:10748"/>
        <dbReference type="ChEBI" id="CHEBI:83833"/>
        <dbReference type="ChEBI" id="CHEBI:83834"/>
        <dbReference type="EC" id="5.2.1.8"/>
    </reaction>
</comment>
<evidence type="ECO:0000256" key="3">
    <source>
        <dbReference type="ARBA" id="ARBA00023110"/>
    </source>
</evidence>
<evidence type="ECO:0000256" key="1">
    <source>
        <dbReference type="ARBA" id="ARBA00000971"/>
    </source>
</evidence>
<name>A0A1N6G8Q4_9BACT</name>
<evidence type="ECO:0000259" key="7">
    <source>
        <dbReference type="PROSITE" id="PS50059"/>
    </source>
</evidence>
<protein>
    <recommendedName>
        <fullName evidence="6">Peptidyl-prolyl cis-trans isomerase</fullName>
        <ecNumber evidence="6">5.2.1.8</ecNumber>
    </recommendedName>
</protein>
<accession>A0A1N6G8Q4</accession>
<dbReference type="PANTHER" id="PTHR43811">
    <property type="entry name" value="FKBP-TYPE PEPTIDYL-PROLYL CIS-TRANS ISOMERASE FKPA"/>
    <property type="match status" value="1"/>
</dbReference>
<dbReference type="Proteomes" id="UP000185221">
    <property type="component" value="Unassembled WGS sequence"/>
</dbReference>
<evidence type="ECO:0000256" key="4">
    <source>
        <dbReference type="ARBA" id="ARBA00023235"/>
    </source>
</evidence>
<dbReference type="OrthoDB" id="9814548at2"/>
<dbReference type="Pfam" id="PF00254">
    <property type="entry name" value="FKBP_C"/>
    <property type="match status" value="1"/>
</dbReference>
<dbReference type="Gene3D" id="3.10.50.40">
    <property type="match status" value="1"/>
</dbReference>
<evidence type="ECO:0000256" key="5">
    <source>
        <dbReference type="PROSITE-ProRule" id="PRU00277"/>
    </source>
</evidence>
<organism evidence="8 9">
    <name type="scientific">Algoriphagus halophilus</name>
    <dbReference type="NCBI Taxonomy" id="226505"/>
    <lineage>
        <taxon>Bacteria</taxon>
        <taxon>Pseudomonadati</taxon>
        <taxon>Bacteroidota</taxon>
        <taxon>Cytophagia</taxon>
        <taxon>Cytophagales</taxon>
        <taxon>Cyclobacteriaceae</taxon>
        <taxon>Algoriphagus</taxon>
    </lineage>
</organism>
<comment type="similarity">
    <text evidence="2 6">Belongs to the FKBP-type PPIase family.</text>
</comment>
<gene>
    <name evidence="8" type="ORF">SAMN05444394_3055</name>
</gene>
<evidence type="ECO:0000256" key="2">
    <source>
        <dbReference type="ARBA" id="ARBA00006577"/>
    </source>
</evidence>
<evidence type="ECO:0000313" key="9">
    <source>
        <dbReference type="Proteomes" id="UP000185221"/>
    </source>
</evidence>
<dbReference type="PROSITE" id="PS51257">
    <property type="entry name" value="PROKAR_LIPOPROTEIN"/>
    <property type="match status" value="1"/>
</dbReference>
<keyword evidence="9" id="KW-1185">Reference proteome</keyword>
<dbReference type="AlphaFoldDB" id="A0A1N6G8Q4"/>
<dbReference type="PANTHER" id="PTHR43811:SF19">
    <property type="entry name" value="39 KDA FK506-BINDING NUCLEAR PROTEIN"/>
    <property type="match status" value="1"/>
</dbReference>
<keyword evidence="3 5" id="KW-0697">Rotamase</keyword>
<dbReference type="STRING" id="226505.SAMN05444394_3055"/>
<evidence type="ECO:0000256" key="6">
    <source>
        <dbReference type="RuleBase" id="RU003915"/>
    </source>
</evidence>
<dbReference type="EC" id="5.2.1.8" evidence="6"/>
<sequence>MKIKLYSFLSLLIGSITLVSCIDTEETSEAIFLEDKAEIEAYLDTTTIVNVKEYKDQANAYYIIWQELSNSKDSVFVGDTVVVHYTGKFLSGQVFDTSIEQVAKDNGLYDSNYKYPPLSFKVGTFSVLTAFEFGIRQMETGDKATIIMPSELGYGRNGQGPVPPNTPLVFEVELMEVKPGLREN</sequence>
<evidence type="ECO:0000313" key="8">
    <source>
        <dbReference type="EMBL" id="SIO03920.1"/>
    </source>
</evidence>
<proteinExistence type="inferred from homology"/>
<reference evidence="9" key="1">
    <citation type="submission" date="2016-11" db="EMBL/GenBank/DDBJ databases">
        <authorList>
            <person name="Varghese N."/>
            <person name="Submissions S."/>
        </authorList>
    </citation>
    <scope>NUCLEOTIDE SEQUENCE [LARGE SCALE GENOMIC DNA]</scope>
    <source>
        <strain evidence="9">DSM 15292</strain>
    </source>
</reference>
<dbReference type="EMBL" id="FSRC01000002">
    <property type="protein sequence ID" value="SIO03920.1"/>
    <property type="molecule type" value="Genomic_DNA"/>
</dbReference>